<sequence>MSEFIVPPNHFKFKAKKLLGEVEGKIVESSVAYIESGGGGPRPSHTHSHDHLFIIVEGSASIEIEGEKIKVESDESILVPGRKLHSVWNEADELLKMIGITIKS</sequence>
<dbReference type="Gene3D" id="2.60.120.10">
    <property type="entry name" value="Jelly Rolls"/>
    <property type="match status" value="1"/>
</dbReference>
<gene>
    <name evidence="2" type="ORF">SAMN06265827_11621</name>
</gene>
<dbReference type="EMBL" id="OBDZ01000016">
    <property type="protein sequence ID" value="SNY32468.1"/>
    <property type="molecule type" value="Genomic_DNA"/>
</dbReference>
<evidence type="ECO:0000259" key="1">
    <source>
        <dbReference type="Pfam" id="PF07883"/>
    </source>
</evidence>
<dbReference type="AlphaFoldDB" id="A0A285H9R4"/>
<dbReference type="InterPro" id="IPR011051">
    <property type="entry name" value="RmlC_Cupin_sf"/>
</dbReference>
<evidence type="ECO:0000313" key="3">
    <source>
        <dbReference type="Proteomes" id="UP000219573"/>
    </source>
</evidence>
<proteinExistence type="predicted"/>
<accession>A0A285H9R4</accession>
<dbReference type="OrthoDB" id="1094211at2"/>
<dbReference type="RefSeq" id="WP_097018221.1">
    <property type="nucleotide sequence ID" value="NZ_OBDZ01000016.1"/>
</dbReference>
<dbReference type="Proteomes" id="UP000219573">
    <property type="component" value="Unassembled WGS sequence"/>
</dbReference>
<dbReference type="SUPFAM" id="SSF51182">
    <property type="entry name" value="RmlC-like cupins"/>
    <property type="match status" value="1"/>
</dbReference>
<evidence type="ECO:0000313" key="2">
    <source>
        <dbReference type="EMBL" id="SNY32468.1"/>
    </source>
</evidence>
<name>A0A285H9R4_9FIRM</name>
<dbReference type="InterPro" id="IPR013096">
    <property type="entry name" value="Cupin_2"/>
</dbReference>
<dbReference type="InterPro" id="IPR014710">
    <property type="entry name" value="RmlC-like_jellyroll"/>
</dbReference>
<protein>
    <submittedName>
        <fullName evidence="2">Cupin domain-containing protein</fullName>
    </submittedName>
</protein>
<keyword evidence="3" id="KW-1185">Reference proteome</keyword>
<organism evidence="2 3">
    <name type="scientific">Orenia metallireducens</name>
    <dbReference type="NCBI Taxonomy" id="1413210"/>
    <lineage>
        <taxon>Bacteria</taxon>
        <taxon>Bacillati</taxon>
        <taxon>Bacillota</taxon>
        <taxon>Clostridia</taxon>
        <taxon>Halanaerobiales</taxon>
        <taxon>Halobacteroidaceae</taxon>
        <taxon>Orenia</taxon>
    </lineage>
</organism>
<reference evidence="3" key="1">
    <citation type="submission" date="2017-09" db="EMBL/GenBank/DDBJ databases">
        <authorList>
            <person name="Varghese N."/>
            <person name="Submissions S."/>
        </authorList>
    </citation>
    <scope>NUCLEOTIDE SEQUENCE [LARGE SCALE GENOMIC DNA]</scope>
    <source>
        <strain evidence="3">MSL47</strain>
    </source>
</reference>
<feature type="domain" description="Cupin type-2" evidence="1">
    <location>
        <begin position="39"/>
        <end position="98"/>
    </location>
</feature>
<dbReference type="Pfam" id="PF07883">
    <property type="entry name" value="Cupin_2"/>
    <property type="match status" value="1"/>
</dbReference>